<gene>
    <name evidence="1" type="ORF">dnl_23530</name>
</gene>
<evidence type="ECO:0000313" key="2">
    <source>
        <dbReference type="Proteomes" id="UP000663720"/>
    </source>
</evidence>
<keyword evidence="2" id="KW-1185">Reference proteome</keyword>
<dbReference type="KEGG" id="dli:dnl_23530"/>
<name>A0A975GGA5_9BACT</name>
<dbReference type="Proteomes" id="UP000663720">
    <property type="component" value="Chromosome"/>
</dbReference>
<proteinExistence type="predicted"/>
<dbReference type="AlphaFoldDB" id="A0A975GGA5"/>
<accession>A0A975GGA5</accession>
<dbReference type="EMBL" id="CP061799">
    <property type="protein sequence ID" value="QTA80067.1"/>
    <property type="molecule type" value="Genomic_DNA"/>
</dbReference>
<organism evidence="1 2">
    <name type="scientific">Desulfonema limicola</name>
    <dbReference type="NCBI Taxonomy" id="45656"/>
    <lineage>
        <taxon>Bacteria</taxon>
        <taxon>Pseudomonadati</taxon>
        <taxon>Thermodesulfobacteriota</taxon>
        <taxon>Desulfobacteria</taxon>
        <taxon>Desulfobacterales</taxon>
        <taxon>Desulfococcaceae</taxon>
        <taxon>Desulfonema</taxon>
    </lineage>
</organism>
<dbReference type="RefSeq" id="WP_207691743.1">
    <property type="nucleotide sequence ID" value="NZ_CP061799.1"/>
</dbReference>
<reference evidence="1" key="1">
    <citation type="journal article" date="2021" name="Microb. Physiol.">
        <title>Proteogenomic Insights into the Physiology of Marine, Sulfate-Reducing, Filamentous Desulfonema limicola and Desulfonema magnum.</title>
        <authorList>
            <person name="Schnaars V."/>
            <person name="Wohlbrand L."/>
            <person name="Scheve S."/>
            <person name="Hinrichs C."/>
            <person name="Reinhardt R."/>
            <person name="Rabus R."/>
        </authorList>
    </citation>
    <scope>NUCLEOTIDE SEQUENCE</scope>
    <source>
        <strain evidence="1">5ac10</strain>
    </source>
</reference>
<sequence length="320" mass="37104">MNSINIKEMSEALDSIDIKPFISQVKQYIRISKYIDQTLRTPDFLISGQKKYRKKNEQYDLCCENIGKTALEILSKSTLSANRIINFGISINLQGNTIPEINAQTEYYFRRIKKQQMELLSAIGDDIEIIKNMICQAKEMRSVMKTHAPAINKTNGLMEVMRERIAERPTTLLRLEGTGDKIRELNKTLKNMQEYENVNGSRINRDAQNNPVGKAFSAYYDLVQISCTDIDYLKLRIQKRFKELKQGGKLMLKLSAKGYSPFQKRKLDMLLSCHDERTQEFQKNIHECRKLYFNDTENIPIIHHPDIFTSIRPAPGFGLH</sequence>
<evidence type="ECO:0000313" key="1">
    <source>
        <dbReference type="EMBL" id="QTA80067.1"/>
    </source>
</evidence>
<protein>
    <submittedName>
        <fullName evidence="1">Uncharacterized protein</fullName>
    </submittedName>
</protein>